<dbReference type="Proteomes" id="UP000054359">
    <property type="component" value="Unassembled WGS sequence"/>
</dbReference>
<evidence type="ECO:0000313" key="1">
    <source>
        <dbReference type="EMBL" id="KFM58505.1"/>
    </source>
</evidence>
<accession>A0A087T066</accession>
<organism evidence="1 2">
    <name type="scientific">Stegodyphus mimosarum</name>
    <name type="common">African social velvet spider</name>
    <dbReference type="NCBI Taxonomy" id="407821"/>
    <lineage>
        <taxon>Eukaryota</taxon>
        <taxon>Metazoa</taxon>
        <taxon>Ecdysozoa</taxon>
        <taxon>Arthropoda</taxon>
        <taxon>Chelicerata</taxon>
        <taxon>Arachnida</taxon>
        <taxon>Araneae</taxon>
        <taxon>Araneomorphae</taxon>
        <taxon>Entelegynae</taxon>
        <taxon>Eresoidea</taxon>
        <taxon>Eresidae</taxon>
        <taxon>Stegodyphus</taxon>
    </lineage>
</organism>
<reference evidence="1 2" key="1">
    <citation type="submission" date="2013-11" db="EMBL/GenBank/DDBJ databases">
        <title>Genome sequencing of Stegodyphus mimosarum.</title>
        <authorList>
            <person name="Bechsgaard J."/>
        </authorList>
    </citation>
    <scope>NUCLEOTIDE SEQUENCE [LARGE SCALE GENOMIC DNA]</scope>
</reference>
<proteinExistence type="predicted"/>
<keyword evidence="2" id="KW-1185">Reference proteome</keyword>
<gene>
    <name evidence="1" type="ORF">X975_16937</name>
</gene>
<feature type="non-terminal residue" evidence="1">
    <location>
        <position position="50"/>
    </location>
</feature>
<dbReference type="EMBL" id="KK112768">
    <property type="protein sequence ID" value="KFM58505.1"/>
    <property type="molecule type" value="Genomic_DNA"/>
</dbReference>
<protein>
    <submittedName>
        <fullName evidence="1">Uncharacterized protein</fullName>
    </submittedName>
</protein>
<sequence length="50" mass="6014">MYIMVQKSAQNGMNWNRLGYSLQFKQQYIYCVYLPLQNQLMFVFSGIKNL</sequence>
<name>A0A087T066_STEMI</name>
<evidence type="ECO:0000313" key="2">
    <source>
        <dbReference type="Proteomes" id="UP000054359"/>
    </source>
</evidence>
<dbReference type="AlphaFoldDB" id="A0A087T066"/>